<dbReference type="GO" id="GO:0004803">
    <property type="term" value="F:transposase activity"/>
    <property type="evidence" value="ECO:0007669"/>
    <property type="project" value="InterPro"/>
</dbReference>
<comment type="caution">
    <text evidence="2">The sequence shown here is derived from an EMBL/GenBank/DDBJ whole genome shotgun (WGS) entry which is preliminary data.</text>
</comment>
<proteinExistence type="predicted"/>
<accession>A0A934VFM4</accession>
<name>A0A934VFM4_9BACT</name>
<organism evidence="2 3">
    <name type="scientific">Haloferula rosea</name>
    <dbReference type="NCBI Taxonomy" id="490093"/>
    <lineage>
        <taxon>Bacteria</taxon>
        <taxon>Pseudomonadati</taxon>
        <taxon>Verrucomicrobiota</taxon>
        <taxon>Verrucomicrobiia</taxon>
        <taxon>Verrucomicrobiales</taxon>
        <taxon>Verrucomicrobiaceae</taxon>
        <taxon>Haloferula</taxon>
    </lineage>
</organism>
<dbReference type="PANTHER" id="PTHR36966:SF1">
    <property type="entry name" value="REP-ASSOCIATED TYROSINE TRANSPOSASE"/>
    <property type="match status" value="1"/>
</dbReference>
<gene>
    <name evidence="2" type="ORF">JIN81_09245</name>
</gene>
<dbReference type="PANTHER" id="PTHR36966">
    <property type="entry name" value="REP-ASSOCIATED TYROSINE TRANSPOSASE"/>
    <property type="match status" value="1"/>
</dbReference>
<dbReference type="GO" id="GO:0006313">
    <property type="term" value="P:DNA transposition"/>
    <property type="evidence" value="ECO:0007669"/>
    <property type="project" value="InterPro"/>
</dbReference>
<dbReference type="Gene3D" id="3.30.70.1290">
    <property type="entry name" value="Transposase IS200-like"/>
    <property type="match status" value="1"/>
</dbReference>
<dbReference type="EMBL" id="JAENII010000006">
    <property type="protein sequence ID" value="MBK1827206.1"/>
    <property type="molecule type" value="Genomic_DNA"/>
</dbReference>
<reference evidence="2" key="1">
    <citation type="submission" date="2021-01" db="EMBL/GenBank/DDBJ databases">
        <title>Modified the classification status of verrucomicrobia.</title>
        <authorList>
            <person name="Feng X."/>
        </authorList>
    </citation>
    <scope>NUCLEOTIDE SEQUENCE</scope>
    <source>
        <strain evidence="2">KCTC 22201</strain>
    </source>
</reference>
<dbReference type="SMART" id="SM01321">
    <property type="entry name" value="Y1_Tnp"/>
    <property type="match status" value="1"/>
</dbReference>
<sequence>MADSVPRKVIARWKDELSKIDDEQAHAQIRKRISEYEDAGEGACWLRDSFNAEIVQTALKHSDQERYKLLEWCIMPNHVHALIRVHENHSTEQIVRSRKNFTARRINQHIGKQGRLWEPDYFDRLIRDEEHLVRATRYIRMNPVKAGLCKAPEHWRWSSAWTGH</sequence>
<protein>
    <submittedName>
        <fullName evidence="2">Transposase</fullName>
    </submittedName>
</protein>
<dbReference type="Proteomes" id="UP000658278">
    <property type="component" value="Unassembled WGS sequence"/>
</dbReference>
<dbReference type="GO" id="GO:0043565">
    <property type="term" value="F:sequence-specific DNA binding"/>
    <property type="evidence" value="ECO:0007669"/>
    <property type="project" value="TreeGrafter"/>
</dbReference>
<dbReference type="InterPro" id="IPR052715">
    <property type="entry name" value="RAYT_transposase"/>
</dbReference>
<dbReference type="AlphaFoldDB" id="A0A934VFM4"/>
<evidence type="ECO:0000313" key="3">
    <source>
        <dbReference type="Proteomes" id="UP000658278"/>
    </source>
</evidence>
<evidence type="ECO:0000313" key="2">
    <source>
        <dbReference type="EMBL" id="MBK1827206.1"/>
    </source>
</evidence>
<dbReference type="SUPFAM" id="SSF143422">
    <property type="entry name" value="Transposase IS200-like"/>
    <property type="match status" value="1"/>
</dbReference>
<dbReference type="InterPro" id="IPR002686">
    <property type="entry name" value="Transposase_17"/>
</dbReference>
<dbReference type="RefSeq" id="WP_234044640.1">
    <property type="nucleotide sequence ID" value="NZ_JAENII010000006.1"/>
</dbReference>
<dbReference type="Pfam" id="PF01797">
    <property type="entry name" value="Y1_Tnp"/>
    <property type="match status" value="1"/>
</dbReference>
<feature type="domain" description="Transposase IS200-like" evidence="1">
    <location>
        <begin position="38"/>
        <end position="142"/>
    </location>
</feature>
<evidence type="ECO:0000259" key="1">
    <source>
        <dbReference type="SMART" id="SM01321"/>
    </source>
</evidence>
<keyword evidence="3" id="KW-1185">Reference proteome</keyword>
<dbReference type="InterPro" id="IPR036515">
    <property type="entry name" value="Transposase_17_sf"/>
</dbReference>
<dbReference type="NCBIfam" id="NF047646">
    <property type="entry name" value="REP_Tyr_transpos"/>
    <property type="match status" value="1"/>
</dbReference>